<sequence>MTTALDVVTFWREAGYKKWFQGGDAFDRECETRFLDAHLCAARREYEAWMETAEGALGLVLLLDQIPRNVFRGSGHAFATDGLALHYARRAVSAGLDREIEPTLRAFLYLPFEHSEDPDDQQRSVELFATIGDVDYDKYAIAHQDVIWRFGRFPHRNRALGRESTPEEQVWLDAGGGF</sequence>
<dbReference type="EMBL" id="JBFWIC010000021">
    <property type="protein sequence ID" value="MEZ0475737.1"/>
    <property type="molecule type" value="Genomic_DNA"/>
</dbReference>
<dbReference type="Gene3D" id="1.20.58.320">
    <property type="entry name" value="TPR-like"/>
    <property type="match status" value="1"/>
</dbReference>
<dbReference type="Gene3D" id="1.25.40.10">
    <property type="entry name" value="Tetratricopeptide repeat domain"/>
    <property type="match status" value="1"/>
</dbReference>
<reference evidence="1 2" key="1">
    <citation type="submission" date="2024-07" db="EMBL/GenBank/DDBJ databases">
        <title>Luteimonas salilacus sp. nov., isolated from the shore soil of Salt Lake in Tibet of China.</title>
        <authorList>
            <person name="Zhang X."/>
            <person name="Li A."/>
        </authorList>
    </citation>
    <scope>NUCLEOTIDE SEQUENCE [LARGE SCALE GENOMIC DNA]</scope>
    <source>
        <strain evidence="1 2">B3-2-R+30</strain>
    </source>
</reference>
<organism evidence="1 2">
    <name type="scientific">Luteimonas salinilitoris</name>
    <dbReference type="NCBI Taxonomy" id="3237697"/>
    <lineage>
        <taxon>Bacteria</taxon>
        <taxon>Pseudomonadati</taxon>
        <taxon>Pseudomonadota</taxon>
        <taxon>Gammaproteobacteria</taxon>
        <taxon>Lysobacterales</taxon>
        <taxon>Lysobacteraceae</taxon>
        <taxon>Luteimonas</taxon>
    </lineage>
</organism>
<dbReference type="Pfam" id="PF06041">
    <property type="entry name" value="DUF924"/>
    <property type="match status" value="1"/>
</dbReference>
<dbReference type="InterPro" id="IPR010323">
    <property type="entry name" value="DUF924"/>
</dbReference>
<name>A0ABV4HSJ5_9GAMM</name>
<protein>
    <submittedName>
        <fullName evidence="1">DUF924 family protein</fullName>
    </submittedName>
</protein>
<proteinExistence type="predicted"/>
<dbReference type="RefSeq" id="WP_370564279.1">
    <property type="nucleotide sequence ID" value="NZ_JBFWIB010000007.1"/>
</dbReference>
<keyword evidence="2" id="KW-1185">Reference proteome</keyword>
<gene>
    <name evidence="1" type="ORF">AB6713_14115</name>
</gene>
<comment type="caution">
    <text evidence="1">The sequence shown here is derived from an EMBL/GenBank/DDBJ whole genome shotgun (WGS) entry which is preliminary data.</text>
</comment>
<dbReference type="Proteomes" id="UP001566331">
    <property type="component" value="Unassembled WGS sequence"/>
</dbReference>
<accession>A0ABV4HSJ5</accession>
<dbReference type="InterPro" id="IPR011990">
    <property type="entry name" value="TPR-like_helical_dom_sf"/>
</dbReference>
<evidence type="ECO:0000313" key="1">
    <source>
        <dbReference type="EMBL" id="MEZ0475737.1"/>
    </source>
</evidence>
<evidence type="ECO:0000313" key="2">
    <source>
        <dbReference type="Proteomes" id="UP001566331"/>
    </source>
</evidence>
<dbReference type="SUPFAM" id="SSF48452">
    <property type="entry name" value="TPR-like"/>
    <property type="match status" value="1"/>
</dbReference>